<dbReference type="InterPro" id="IPR009072">
    <property type="entry name" value="Histone-fold"/>
</dbReference>
<dbReference type="Gene3D" id="1.10.20.10">
    <property type="entry name" value="Histone, subunit A"/>
    <property type="match status" value="1"/>
</dbReference>
<dbReference type="CDD" id="cd08045">
    <property type="entry name" value="HFD_TAF4"/>
    <property type="match status" value="1"/>
</dbReference>
<feature type="compositionally biased region" description="Basic and acidic residues" evidence="7">
    <location>
        <begin position="649"/>
        <end position="670"/>
    </location>
</feature>
<feature type="compositionally biased region" description="Polar residues" evidence="7">
    <location>
        <begin position="345"/>
        <end position="356"/>
    </location>
</feature>
<feature type="region of interest" description="Disordered" evidence="7">
    <location>
        <begin position="743"/>
        <end position="794"/>
    </location>
</feature>
<feature type="compositionally biased region" description="Polar residues" evidence="7">
    <location>
        <begin position="464"/>
        <end position="482"/>
    </location>
</feature>
<evidence type="ECO:0000256" key="3">
    <source>
        <dbReference type="ARBA" id="ARBA00023015"/>
    </source>
</evidence>
<feature type="region of interest" description="Disordered" evidence="7">
    <location>
        <begin position="42"/>
        <end position="109"/>
    </location>
</feature>
<feature type="compositionally biased region" description="Polar residues" evidence="7">
    <location>
        <begin position="261"/>
        <end position="280"/>
    </location>
</feature>
<feature type="compositionally biased region" description="Polar residues" evidence="7">
    <location>
        <begin position="42"/>
        <end position="72"/>
    </location>
</feature>
<accession>A0A3L6PQ02</accession>
<dbReference type="FunFam" id="1.10.20.10:FF:000015">
    <property type="entry name" value="Transcription initiation factor TFIID subunit 4B"/>
    <property type="match status" value="1"/>
</dbReference>
<dbReference type="PROSITE" id="PS51879">
    <property type="entry name" value="RST"/>
    <property type="match status" value="1"/>
</dbReference>
<dbReference type="Pfam" id="PF05236">
    <property type="entry name" value="TAF4"/>
    <property type="match status" value="1"/>
</dbReference>
<keyword evidence="3" id="KW-0805">Transcription regulation</keyword>
<evidence type="ECO:0000313" key="9">
    <source>
        <dbReference type="EMBL" id="RLM61420.1"/>
    </source>
</evidence>
<protein>
    <submittedName>
        <fullName evidence="9">Transcription initiation factor TFIID subunit 4b-like isoform X2</fullName>
    </submittedName>
</protein>
<dbReference type="GO" id="GO:0006367">
    <property type="term" value="P:transcription initiation at RNA polymerase II promoter"/>
    <property type="evidence" value="ECO:0007669"/>
    <property type="project" value="TreeGrafter"/>
</dbReference>
<feature type="compositionally biased region" description="Low complexity" evidence="7">
    <location>
        <begin position="360"/>
        <end position="371"/>
    </location>
</feature>
<comment type="similarity">
    <text evidence="2">Belongs to the TAF4 family.</text>
</comment>
<feature type="region of interest" description="Disordered" evidence="7">
    <location>
        <begin position="440"/>
        <end position="523"/>
    </location>
</feature>
<dbReference type="InterPro" id="IPR022003">
    <property type="entry name" value="RST"/>
</dbReference>
<feature type="compositionally biased region" description="Basic and acidic residues" evidence="7">
    <location>
        <begin position="678"/>
        <end position="702"/>
    </location>
</feature>
<comment type="function">
    <text evidence="6">TAFs are components of the transcription factor IID (TFIID) complex that is essential for mediating regulation of RNA polymerase transcription.</text>
</comment>
<dbReference type="AlphaFoldDB" id="A0A3L6PQ02"/>
<feature type="compositionally biased region" description="Polar residues" evidence="7">
    <location>
        <begin position="100"/>
        <end position="109"/>
    </location>
</feature>
<feature type="region of interest" description="Disordered" evidence="7">
    <location>
        <begin position="253"/>
        <end position="422"/>
    </location>
</feature>
<keyword evidence="4" id="KW-0804">Transcription</keyword>
<evidence type="ECO:0000256" key="2">
    <source>
        <dbReference type="ARBA" id="ARBA00006178"/>
    </source>
</evidence>
<feature type="compositionally biased region" description="Polar residues" evidence="7">
    <location>
        <begin position="440"/>
        <end position="455"/>
    </location>
</feature>
<dbReference type="Pfam" id="PF12174">
    <property type="entry name" value="RST"/>
    <property type="match status" value="2"/>
</dbReference>
<dbReference type="Proteomes" id="UP000275267">
    <property type="component" value="Unassembled WGS sequence"/>
</dbReference>
<feature type="domain" description="RST" evidence="8">
    <location>
        <begin position="156"/>
        <end position="251"/>
    </location>
</feature>
<feature type="region of interest" description="Disordered" evidence="7">
    <location>
        <begin position="648"/>
        <end position="703"/>
    </location>
</feature>
<dbReference type="STRING" id="4540.A0A3L6PQ02"/>
<feature type="compositionally biased region" description="Low complexity" evidence="7">
    <location>
        <begin position="496"/>
        <end position="518"/>
    </location>
</feature>
<keyword evidence="5" id="KW-0539">Nucleus</keyword>
<dbReference type="GO" id="GO:0005669">
    <property type="term" value="C:transcription factor TFIID complex"/>
    <property type="evidence" value="ECO:0007669"/>
    <property type="project" value="InterPro"/>
</dbReference>
<comment type="caution">
    <text evidence="9">The sequence shown here is derived from an EMBL/GenBank/DDBJ whole genome shotgun (WGS) entry which is preliminary data.</text>
</comment>
<dbReference type="InterPro" id="IPR007900">
    <property type="entry name" value="TAF4_C"/>
</dbReference>
<dbReference type="GO" id="GO:0003677">
    <property type="term" value="F:DNA binding"/>
    <property type="evidence" value="ECO:0007669"/>
    <property type="project" value="TreeGrafter"/>
</dbReference>
<gene>
    <name evidence="9" type="ORF">C2845_PM14G19710</name>
</gene>
<dbReference type="GO" id="GO:0016251">
    <property type="term" value="F:RNA polymerase II general transcription initiation factor activity"/>
    <property type="evidence" value="ECO:0007669"/>
    <property type="project" value="TreeGrafter"/>
</dbReference>
<evidence type="ECO:0000256" key="5">
    <source>
        <dbReference type="ARBA" id="ARBA00023242"/>
    </source>
</evidence>
<organism evidence="9 10">
    <name type="scientific">Panicum miliaceum</name>
    <name type="common">Proso millet</name>
    <name type="synonym">Broomcorn millet</name>
    <dbReference type="NCBI Taxonomy" id="4540"/>
    <lineage>
        <taxon>Eukaryota</taxon>
        <taxon>Viridiplantae</taxon>
        <taxon>Streptophyta</taxon>
        <taxon>Embryophyta</taxon>
        <taxon>Tracheophyta</taxon>
        <taxon>Spermatophyta</taxon>
        <taxon>Magnoliopsida</taxon>
        <taxon>Liliopsida</taxon>
        <taxon>Poales</taxon>
        <taxon>Poaceae</taxon>
        <taxon>PACMAD clade</taxon>
        <taxon>Panicoideae</taxon>
        <taxon>Panicodae</taxon>
        <taxon>Paniceae</taxon>
        <taxon>Panicinae</taxon>
        <taxon>Panicum</taxon>
        <taxon>Panicum sect. Panicum</taxon>
    </lineage>
</organism>
<evidence type="ECO:0000259" key="8">
    <source>
        <dbReference type="PROSITE" id="PS51879"/>
    </source>
</evidence>
<evidence type="ECO:0000256" key="4">
    <source>
        <dbReference type="ARBA" id="ARBA00023163"/>
    </source>
</evidence>
<feature type="compositionally biased region" description="Low complexity" evidence="7">
    <location>
        <begin position="81"/>
        <end position="99"/>
    </location>
</feature>
<dbReference type="GO" id="GO:0046982">
    <property type="term" value="F:protein heterodimerization activity"/>
    <property type="evidence" value="ECO:0007669"/>
    <property type="project" value="InterPro"/>
</dbReference>
<dbReference type="InterPro" id="IPR045144">
    <property type="entry name" value="TAF4"/>
</dbReference>
<name>A0A3L6PQ02_PANMI</name>
<reference evidence="10" key="1">
    <citation type="journal article" date="2019" name="Nat. Commun.">
        <title>The genome of broomcorn millet.</title>
        <authorList>
            <person name="Zou C."/>
            <person name="Miki D."/>
            <person name="Li D."/>
            <person name="Tang Q."/>
            <person name="Xiao L."/>
            <person name="Rajput S."/>
            <person name="Deng P."/>
            <person name="Jia W."/>
            <person name="Huang R."/>
            <person name="Zhang M."/>
            <person name="Sun Y."/>
            <person name="Hu J."/>
            <person name="Fu X."/>
            <person name="Schnable P.S."/>
            <person name="Li F."/>
            <person name="Zhang H."/>
            <person name="Feng B."/>
            <person name="Zhu X."/>
            <person name="Liu R."/>
            <person name="Schnable J.C."/>
            <person name="Zhu J.-K."/>
            <person name="Zhang H."/>
        </authorList>
    </citation>
    <scope>NUCLEOTIDE SEQUENCE [LARGE SCALE GENOMIC DNA]</scope>
</reference>
<dbReference type="PANTHER" id="PTHR15138:SF14">
    <property type="entry name" value="TRANSCRIPTION INITIATION FACTOR TFIID SUBUNIT 4"/>
    <property type="match status" value="1"/>
</dbReference>
<evidence type="ECO:0000313" key="10">
    <source>
        <dbReference type="Proteomes" id="UP000275267"/>
    </source>
</evidence>
<evidence type="ECO:0000256" key="1">
    <source>
        <dbReference type="ARBA" id="ARBA00004123"/>
    </source>
</evidence>
<dbReference type="OrthoDB" id="21060at2759"/>
<dbReference type="PANTHER" id="PTHR15138">
    <property type="entry name" value="TRANSCRIPTION INITIATION FACTOR TFIID SUBUNIT 4"/>
    <property type="match status" value="1"/>
</dbReference>
<feature type="compositionally biased region" description="Polar residues" evidence="7">
    <location>
        <begin position="387"/>
        <end position="403"/>
    </location>
</feature>
<sequence>MASQHCPGPQETIMISMIHSGTIHGSLHQDNIAMSEATDGQLQATEQEVSVHASQQAGQPHMNTTDQFSKSELVTEGSKGEQPVQAEQQNPQLQQFQPESRLQQAETNSFQLAEKETGSFGQQSFSGSKVDVAQPSVVQQNAKQVVGPQAPSGAQDTRKGPSIPFNMLIPILQAHLDRDKDMQLQTVWAKLRFKYAFVANLVEKESHVHNNVDYFKRNEVHKDDFLRVIRNIVGDQMLKQAAHKVFLQMQAQAQRNNQANPSQHSLFSQASAQQMPSIGSAQLHDQKVRPPGPSNQGQNQVSSSPKAFAPQSGTQAQTSTQHLSHDNPNPDPDAKVPNAIPNQPPRMNSAVSLQTKNKQHQPTQFQQAPQQIYGASNPGAQGYPRSITGSLRPSNPVPETQPSMHAHGTPPVKVAPPPTHPMMQHNAVAWQMHQNKELKTNTLPPNANAKQNSESAGKARTVGAGNSSAKGKQGPPNSSTPNASGGAKSNKKSGGQKKSSEAAGSTQSSSKKQKTSGAFQEQSIDQLNDVTAVSGVNIREEEEQLLSAPKEESLASQEARRIAQEEEEKLFLRKGPLLKKLAEIARKCNLKNVNVDVEHCLSMCVEERLRRFISTLIRVSKQRIDTEKTGHRLVITSDVGRQILQMNQKAKEEWDKKQAEEADKNKKQTEADGSGAAELEKEKEESRPKNVKPNKEEDDKMRTNAANVAARQAVGGSDMLSKWQLMAEQARQKREGLDVAAALQPGKGQGPRSLSKFGKGLGENQEGSKRSHSAAFGTGGMRRPGRTPFAGPQRTISVKDVICALEREPQMTKSRLIFRLHERLPGDSSAD</sequence>
<dbReference type="GO" id="GO:0003743">
    <property type="term" value="F:translation initiation factor activity"/>
    <property type="evidence" value="ECO:0007669"/>
    <property type="project" value="UniProtKB-KW"/>
</dbReference>
<evidence type="ECO:0000256" key="7">
    <source>
        <dbReference type="SAM" id="MobiDB-lite"/>
    </source>
</evidence>
<comment type="subcellular location">
    <subcellularLocation>
        <location evidence="1">Nucleus</location>
    </subcellularLocation>
</comment>
<feature type="compositionally biased region" description="Polar residues" evidence="7">
    <location>
        <begin position="294"/>
        <end position="322"/>
    </location>
</feature>
<proteinExistence type="inferred from homology"/>
<evidence type="ECO:0000256" key="6">
    <source>
        <dbReference type="ARBA" id="ARBA00058775"/>
    </source>
</evidence>
<keyword evidence="10" id="KW-1185">Reference proteome</keyword>
<dbReference type="EMBL" id="PQIB02000016">
    <property type="protein sequence ID" value="RLM61420.1"/>
    <property type="molecule type" value="Genomic_DNA"/>
</dbReference>